<dbReference type="AlphaFoldDB" id="A0A914RFF9"/>
<name>A0A914RFF9_PAREQ</name>
<accession>A0A914RFF9</accession>
<dbReference type="Proteomes" id="UP000887564">
    <property type="component" value="Unplaced"/>
</dbReference>
<keyword evidence="1" id="KW-1185">Reference proteome</keyword>
<proteinExistence type="predicted"/>
<reference evidence="2" key="1">
    <citation type="submission" date="2022-11" db="UniProtKB">
        <authorList>
            <consortium name="WormBaseParasite"/>
        </authorList>
    </citation>
    <scope>IDENTIFICATION</scope>
</reference>
<sequence>MNNFTRSVTLYAKVRNLAITFTHNNYAFIYSPLINVSFLSLSEKQRKYGSNERNIWYLECEMRAKESEWKRLLRAVWC</sequence>
<dbReference type="WBParaSite" id="PEQ_0000504501-mRNA-1">
    <property type="protein sequence ID" value="PEQ_0000504501-mRNA-1"/>
    <property type="gene ID" value="PEQ_0000504501"/>
</dbReference>
<organism evidence="1 2">
    <name type="scientific">Parascaris equorum</name>
    <name type="common">Equine roundworm</name>
    <dbReference type="NCBI Taxonomy" id="6256"/>
    <lineage>
        <taxon>Eukaryota</taxon>
        <taxon>Metazoa</taxon>
        <taxon>Ecdysozoa</taxon>
        <taxon>Nematoda</taxon>
        <taxon>Chromadorea</taxon>
        <taxon>Rhabditida</taxon>
        <taxon>Spirurina</taxon>
        <taxon>Ascaridomorpha</taxon>
        <taxon>Ascaridoidea</taxon>
        <taxon>Ascarididae</taxon>
        <taxon>Parascaris</taxon>
    </lineage>
</organism>
<protein>
    <submittedName>
        <fullName evidence="2">Ovule protein</fullName>
    </submittedName>
</protein>
<evidence type="ECO:0000313" key="2">
    <source>
        <dbReference type="WBParaSite" id="PEQ_0000504501-mRNA-1"/>
    </source>
</evidence>
<evidence type="ECO:0000313" key="1">
    <source>
        <dbReference type="Proteomes" id="UP000887564"/>
    </source>
</evidence>